<dbReference type="PROSITE" id="PS51257">
    <property type="entry name" value="PROKAR_LIPOPROTEIN"/>
    <property type="match status" value="1"/>
</dbReference>
<dbReference type="Proteomes" id="UP000324222">
    <property type="component" value="Unassembled WGS sequence"/>
</dbReference>
<dbReference type="AlphaFoldDB" id="A0A5B7H3E0"/>
<dbReference type="EMBL" id="VSRR010023562">
    <property type="protein sequence ID" value="MPC65592.1"/>
    <property type="molecule type" value="Genomic_DNA"/>
</dbReference>
<name>A0A5B7H3E0_PORTR</name>
<feature type="compositionally biased region" description="Polar residues" evidence="1">
    <location>
        <begin position="1"/>
        <end position="14"/>
    </location>
</feature>
<feature type="region of interest" description="Disordered" evidence="1">
    <location>
        <begin position="1"/>
        <end position="20"/>
    </location>
</feature>
<proteinExistence type="predicted"/>
<gene>
    <name evidence="2" type="ORF">E2C01_059729</name>
</gene>
<protein>
    <submittedName>
        <fullName evidence="2">Uncharacterized protein</fullName>
    </submittedName>
</protein>
<evidence type="ECO:0000256" key="1">
    <source>
        <dbReference type="SAM" id="MobiDB-lite"/>
    </source>
</evidence>
<sequence>MVAESGRSTQSQLSRPVGTGAQVQQAGASCRAFPDLQRCVLFMCHKGEALDTVALECTRLFTLDGIRQPLVSTMTATSVIMELSSPAKRK</sequence>
<evidence type="ECO:0000313" key="2">
    <source>
        <dbReference type="EMBL" id="MPC65592.1"/>
    </source>
</evidence>
<dbReference type="OrthoDB" id="6021714at2759"/>
<evidence type="ECO:0000313" key="3">
    <source>
        <dbReference type="Proteomes" id="UP000324222"/>
    </source>
</evidence>
<accession>A0A5B7H3E0</accession>
<organism evidence="2 3">
    <name type="scientific">Portunus trituberculatus</name>
    <name type="common">Swimming crab</name>
    <name type="synonym">Neptunus trituberculatus</name>
    <dbReference type="NCBI Taxonomy" id="210409"/>
    <lineage>
        <taxon>Eukaryota</taxon>
        <taxon>Metazoa</taxon>
        <taxon>Ecdysozoa</taxon>
        <taxon>Arthropoda</taxon>
        <taxon>Crustacea</taxon>
        <taxon>Multicrustacea</taxon>
        <taxon>Malacostraca</taxon>
        <taxon>Eumalacostraca</taxon>
        <taxon>Eucarida</taxon>
        <taxon>Decapoda</taxon>
        <taxon>Pleocyemata</taxon>
        <taxon>Brachyura</taxon>
        <taxon>Eubrachyura</taxon>
        <taxon>Portunoidea</taxon>
        <taxon>Portunidae</taxon>
        <taxon>Portuninae</taxon>
        <taxon>Portunus</taxon>
    </lineage>
</organism>
<keyword evidence="3" id="KW-1185">Reference proteome</keyword>
<comment type="caution">
    <text evidence="2">The sequence shown here is derived from an EMBL/GenBank/DDBJ whole genome shotgun (WGS) entry which is preliminary data.</text>
</comment>
<reference evidence="2 3" key="1">
    <citation type="submission" date="2019-05" db="EMBL/GenBank/DDBJ databases">
        <title>Another draft genome of Portunus trituberculatus and its Hox gene families provides insights of decapod evolution.</title>
        <authorList>
            <person name="Jeong J.-H."/>
            <person name="Song I."/>
            <person name="Kim S."/>
            <person name="Choi T."/>
            <person name="Kim D."/>
            <person name="Ryu S."/>
            <person name="Kim W."/>
        </authorList>
    </citation>
    <scope>NUCLEOTIDE SEQUENCE [LARGE SCALE GENOMIC DNA]</scope>
    <source>
        <tissue evidence="2">Muscle</tissue>
    </source>
</reference>